<dbReference type="GO" id="GO:0005737">
    <property type="term" value="C:cytoplasm"/>
    <property type="evidence" value="ECO:0007669"/>
    <property type="project" value="GOC"/>
</dbReference>
<name>A0A9P4VRX7_9PEZI</name>
<dbReference type="Pfam" id="PF04628">
    <property type="entry name" value="Sedlin_N"/>
    <property type="match status" value="1"/>
</dbReference>
<reference evidence="1" key="1">
    <citation type="journal article" date="2020" name="Stud. Mycol.">
        <title>101 Dothideomycetes genomes: a test case for predicting lifestyles and emergence of pathogens.</title>
        <authorList>
            <person name="Haridas S."/>
            <person name="Albert R."/>
            <person name="Binder M."/>
            <person name="Bloem J."/>
            <person name="Labutti K."/>
            <person name="Salamov A."/>
            <person name="Andreopoulos B."/>
            <person name="Baker S."/>
            <person name="Barry K."/>
            <person name="Bills G."/>
            <person name="Bluhm B."/>
            <person name="Cannon C."/>
            <person name="Castanera R."/>
            <person name="Culley D."/>
            <person name="Daum C."/>
            <person name="Ezra D."/>
            <person name="Gonzalez J."/>
            <person name="Henrissat B."/>
            <person name="Kuo A."/>
            <person name="Liang C."/>
            <person name="Lipzen A."/>
            <person name="Lutzoni F."/>
            <person name="Magnuson J."/>
            <person name="Mondo S."/>
            <person name="Nolan M."/>
            <person name="Ohm R."/>
            <person name="Pangilinan J."/>
            <person name="Park H.-J."/>
            <person name="Ramirez L."/>
            <person name="Alfaro M."/>
            <person name="Sun H."/>
            <person name="Tritt A."/>
            <person name="Yoshinaga Y."/>
            <person name="Zwiers L.-H."/>
            <person name="Turgeon B."/>
            <person name="Goodwin S."/>
            <person name="Spatafora J."/>
            <person name="Crous P."/>
            <person name="Grigoriev I."/>
        </authorList>
    </citation>
    <scope>NUCLEOTIDE SEQUENCE</scope>
    <source>
        <strain evidence="1">CBS 101060</strain>
    </source>
</reference>
<dbReference type="OrthoDB" id="10252102at2759"/>
<gene>
    <name evidence="1" type="ORF">M501DRAFT_994314</name>
</gene>
<dbReference type="SUPFAM" id="SSF64356">
    <property type="entry name" value="SNARE-like"/>
    <property type="match status" value="1"/>
</dbReference>
<keyword evidence="2" id="KW-1185">Reference proteome</keyword>
<accession>A0A9P4VRX7</accession>
<dbReference type="AlphaFoldDB" id="A0A9P4VRX7"/>
<dbReference type="EMBL" id="MU006089">
    <property type="protein sequence ID" value="KAF2843401.1"/>
    <property type="molecule type" value="Genomic_DNA"/>
</dbReference>
<comment type="caution">
    <text evidence="1">The sequence shown here is derived from an EMBL/GenBank/DDBJ whole genome shotgun (WGS) entry which is preliminary data.</text>
</comment>
<dbReference type="InterPro" id="IPR011012">
    <property type="entry name" value="Longin-like_dom_sf"/>
</dbReference>
<evidence type="ECO:0000313" key="2">
    <source>
        <dbReference type="Proteomes" id="UP000799429"/>
    </source>
</evidence>
<dbReference type="InterPro" id="IPR006722">
    <property type="entry name" value="Sedlin"/>
</dbReference>
<sequence length="170" mass="18973">MSYYFAIIGHHDNPLFEAEFGTSKSGGDGASRFPPQTRYMNQFIVHAALDIVCETQWVNSAMYLKAIDTHPPTSSHVSCFLTPNNIRFMLLVQPHLGNPRASSAVGGRSGYRGEVYNPTAPATEEAIRGFFNEVFGDWIKATMNPFYGRDDRITSPVFRGRVMTAAKKFL</sequence>
<evidence type="ECO:0000313" key="1">
    <source>
        <dbReference type="EMBL" id="KAF2843401.1"/>
    </source>
</evidence>
<dbReference type="GO" id="GO:0006888">
    <property type="term" value="P:endoplasmic reticulum to Golgi vesicle-mediated transport"/>
    <property type="evidence" value="ECO:0007669"/>
    <property type="project" value="InterPro"/>
</dbReference>
<dbReference type="Gene3D" id="3.30.450.70">
    <property type="match status" value="1"/>
</dbReference>
<dbReference type="CDD" id="cd14825">
    <property type="entry name" value="TRAPPC2_sedlin"/>
    <property type="match status" value="1"/>
</dbReference>
<dbReference type="Proteomes" id="UP000799429">
    <property type="component" value="Unassembled WGS sequence"/>
</dbReference>
<organism evidence="1 2">
    <name type="scientific">Patellaria atrata CBS 101060</name>
    <dbReference type="NCBI Taxonomy" id="1346257"/>
    <lineage>
        <taxon>Eukaryota</taxon>
        <taxon>Fungi</taxon>
        <taxon>Dikarya</taxon>
        <taxon>Ascomycota</taxon>
        <taxon>Pezizomycotina</taxon>
        <taxon>Dothideomycetes</taxon>
        <taxon>Dothideomycetes incertae sedis</taxon>
        <taxon>Patellariales</taxon>
        <taxon>Patellariaceae</taxon>
        <taxon>Patellaria</taxon>
    </lineage>
</organism>
<proteinExistence type="predicted"/>
<protein>
    <submittedName>
        <fullName evidence="1">Trafficking protein particle complex subunit 2/Sedlin</fullName>
    </submittedName>
</protein>
<dbReference type="PANTHER" id="PTHR12403">
    <property type="entry name" value="TRAFFICKING PROTEIN PARTICLE COMPLEX SUBUNIT 2"/>
    <property type="match status" value="1"/>
</dbReference>